<dbReference type="GO" id="GO:0042147">
    <property type="term" value="P:retrograde transport, endosome to Golgi"/>
    <property type="evidence" value="ECO:0007669"/>
    <property type="project" value="InterPro"/>
</dbReference>
<dbReference type="GO" id="GO:0030906">
    <property type="term" value="C:retromer, cargo-selective complex"/>
    <property type="evidence" value="ECO:0007669"/>
    <property type="project" value="InterPro"/>
</dbReference>
<gene>
    <name evidence="1" type="ORF">L195_g032192</name>
</gene>
<dbReference type="GO" id="GO:0006886">
    <property type="term" value="P:intracellular protein transport"/>
    <property type="evidence" value="ECO:0007669"/>
    <property type="project" value="TreeGrafter"/>
</dbReference>
<name>A0A2K3LCJ6_TRIPR</name>
<dbReference type="GO" id="GO:0005829">
    <property type="term" value="C:cytosol"/>
    <property type="evidence" value="ECO:0007669"/>
    <property type="project" value="GOC"/>
</dbReference>
<evidence type="ECO:0000313" key="2">
    <source>
        <dbReference type="Proteomes" id="UP000236291"/>
    </source>
</evidence>
<reference evidence="1 2" key="2">
    <citation type="journal article" date="2017" name="Front. Plant Sci.">
        <title>Gene Classification and Mining of Molecular Markers Useful in Red Clover (Trifolium pratense) Breeding.</title>
        <authorList>
            <person name="Istvanek J."/>
            <person name="Dluhosova J."/>
            <person name="Dluhos P."/>
            <person name="Patkova L."/>
            <person name="Nedelnik J."/>
            <person name="Repkova J."/>
        </authorList>
    </citation>
    <scope>NUCLEOTIDE SEQUENCE [LARGE SCALE GENOMIC DNA]</scope>
    <source>
        <strain evidence="2">cv. Tatra</strain>
        <tissue evidence="1">Young leaves</tissue>
    </source>
</reference>
<dbReference type="GO" id="GO:0005770">
    <property type="term" value="C:late endosome"/>
    <property type="evidence" value="ECO:0007669"/>
    <property type="project" value="TreeGrafter"/>
</dbReference>
<dbReference type="PANTHER" id="PTHR11099">
    <property type="entry name" value="VACUOLAR SORTING PROTEIN 35"/>
    <property type="match status" value="1"/>
</dbReference>
<accession>A0A2K3LCJ6</accession>
<dbReference type="Pfam" id="PF03635">
    <property type="entry name" value="Vps35"/>
    <property type="match status" value="1"/>
</dbReference>
<protein>
    <submittedName>
        <fullName evidence="1">Vacuolar protein-sorting-associated protein</fullName>
    </submittedName>
</protein>
<evidence type="ECO:0000313" key="1">
    <source>
        <dbReference type="EMBL" id="PNX76247.1"/>
    </source>
</evidence>
<dbReference type="AlphaFoldDB" id="A0A2K3LCJ6"/>
<dbReference type="PANTHER" id="PTHR11099:SF6">
    <property type="entry name" value="VACUOLAR PROTEIN SORTING-ASSOCIATED PROTEIN 35B"/>
    <property type="match status" value="1"/>
</dbReference>
<proteinExistence type="predicted"/>
<dbReference type="InterPro" id="IPR005378">
    <property type="entry name" value="Vps35"/>
</dbReference>
<reference evidence="1 2" key="1">
    <citation type="journal article" date="2014" name="Am. J. Bot.">
        <title>Genome assembly and annotation for red clover (Trifolium pratense; Fabaceae).</title>
        <authorList>
            <person name="Istvanek J."/>
            <person name="Jaros M."/>
            <person name="Krenek A."/>
            <person name="Repkova J."/>
        </authorList>
    </citation>
    <scope>NUCLEOTIDE SEQUENCE [LARGE SCALE GENOMIC DNA]</scope>
    <source>
        <strain evidence="2">cv. Tatra</strain>
        <tissue evidence="1">Young leaves</tissue>
    </source>
</reference>
<dbReference type="EMBL" id="ASHM01030334">
    <property type="protein sequence ID" value="PNX76247.1"/>
    <property type="molecule type" value="Genomic_DNA"/>
</dbReference>
<sequence>MIANDFHDEDKWLVEGIAAIQHNTLFMLRALDDNNLGDSLKYSAHMLYELRTSRLSPHKYYEMSFDELRRLEMFFKDESRHGVSIVDLYELVQHAGNILSGFYAISTTVLRLFLNGLEDEKDDPI</sequence>
<dbReference type="Proteomes" id="UP000236291">
    <property type="component" value="Unassembled WGS sequence"/>
</dbReference>
<comment type="caution">
    <text evidence="1">The sequence shown here is derived from an EMBL/GenBank/DDBJ whole genome shotgun (WGS) entry which is preliminary data.</text>
</comment>
<dbReference type="STRING" id="57577.A0A2K3LCJ6"/>
<organism evidence="1 2">
    <name type="scientific">Trifolium pratense</name>
    <name type="common">Red clover</name>
    <dbReference type="NCBI Taxonomy" id="57577"/>
    <lineage>
        <taxon>Eukaryota</taxon>
        <taxon>Viridiplantae</taxon>
        <taxon>Streptophyta</taxon>
        <taxon>Embryophyta</taxon>
        <taxon>Tracheophyta</taxon>
        <taxon>Spermatophyta</taxon>
        <taxon>Magnoliopsida</taxon>
        <taxon>eudicotyledons</taxon>
        <taxon>Gunneridae</taxon>
        <taxon>Pentapetalae</taxon>
        <taxon>rosids</taxon>
        <taxon>fabids</taxon>
        <taxon>Fabales</taxon>
        <taxon>Fabaceae</taxon>
        <taxon>Papilionoideae</taxon>
        <taxon>50 kb inversion clade</taxon>
        <taxon>NPAAA clade</taxon>
        <taxon>Hologalegina</taxon>
        <taxon>IRL clade</taxon>
        <taxon>Trifolieae</taxon>
        <taxon>Trifolium</taxon>
    </lineage>
</organism>